<dbReference type="KEGG" id="gtl:EP073_10355"/>
<dbReference type="RefSeq" id="WP_128467077.1">
    <property type="nucleotide sequence ID" value="NZ_CP035108.1"/>
</dbReference>
<evidence type="ECO:0000313" key="2">
    <source>
        <dbReference type="EMBL" id="QAR33791.1"/>
    </source>
</evidence>
<dbReference type="AlphaFoldDB" id="A0A410K0C5"/>
<dbReference type="Gene3D" id="3.30.2190.10">
    <property type="entry name" value="PG1857-like"/>
    <property type="match status" value="1"/>
</dbReference>
<dbReference type="InterPro" id="IPR036780">
    <property type="entry name" value="PG1857-like_sf"/>
</dbReference>
<dbReference type="Pfam" id="PF09633">
    <property type="entry name" value="DUF2023"/>
    <property type="match status" value="1"/>
</dbReference>
<evidence type="ECO:0000313" key="3">
    <source>
        <dbReference type="Proteomes" id="UP000287502"/>
    </source>
</evidence>
<dbReference type="Proteomes" id="UP000287502">
    <property type="component" value="Chromosome"/>
</dbReference>
<dbReference type="OrthoDB" id="8138867at2"/>
<gene>
    <name evidence="2" type="ORF">EP073_10355</name>
</gene>
<feature type="domain" description="DUF2023" evidence="1">
    <location>
        <begin position="2"/>
        <end position="101"/>
    </location>
</feature>
<sequence>MQVFSHHLYEYKKGLRSLILHTAKAELKPLFEKKLARNEISYFIQDIDDTRLNIFFGDEICVNVVRQFGVSLDKLTDEQDFILGVMLGYDRILQCKRYLSRKTAAKKCGRIAV</sequence>
<dbReference type="SUPFAM" id="SSF160448">
    <property type="entry name" value="PG1857-like"/>
    <property type="match status" value="1"/>
</dbReference>
<accession>A0A410K0C5</accession>
<keyword evidence="3" id="KW-1185">Reference proteome</keyword>
<organism evidence="2 3">
    <name type="scientific">Geovibrio thiophilus</name>
    <dbReference type="NCBI Taxonomy" id="139438"/>
    <lineage>
        <taxon>Bacteria</taxon>
        <taxon>Pseudomonadati</taxon>
        <taxon>Deferribacterota</taxon>
        <taxon>Deferribacteres</taxon>
        <taxon>Deferribacterales</taxon>
        <taxon>Geovibrionaceae</taxon>
        <taxon>Geovibrio</taxon>
    </lineage>
</organism>
<evidence type="ECO:0000259" key="1">
    <source>
        <dbReference type="Pfam" id="PF09633"/>
    </source>
</evidence>
<dbReference type="EMBL" id="CP035108">
    <property type="protein sequence ID" value="QAR33791.1"/>
    <property type="molecule type" value="Genomic_DNA"/>
</dbReference>
<name>A0A410K0C5_9BACT</name>
<dbReference type="InterPro" id="IPR018594">
    <property type="entry name" value="DUF2023"/>
</dbReference>
<reference evidence="2 3" key="1">
    <citation type="submission" date="2019-01" db="EMBL/GenBank/DDBJ databases">
        <title>Geovibrio thiophilus DSM 11263, complete genome.</title>
        <authorList>
            <person name="Spring S."/>
            <person name="Bunk B."/>
            <person name="Sproer C."/>
        </authorList>
    </citation>
    <scope>NUCLEOTIDE SEQUENCE [LARGE SCALE GENOMIC DNA]</scope>
    <source>
        <strain evidence="2 3">DSM 11263</strain>
    </source>
</reference>
<protein>
    <submittedName>
        <fullName evidence="2">DUF2023 family protein</fullName>
    </submittedName>
</protein>
<proteinExistence type="predicted"/>